<dbReference type="AlphaFoldDB" id="A0A1E2VCR5"/>
<protein>
    <recommendedName>
        <fullName evidence="8">ATP synthase subunit delta</fullName>
    </recommendedName>
    <alternativeName>
        <fullName evidence="8">ATP synthase F(1) sector subunit delta</fullName>
    </alternativeName>
    <alternativeName>
        <fullName evidence="8">F-type ATPase subunit delta</fullName>
        <shortName evidence="8">F-ATPase subunit delta</shortName>
    </alternativeName>
</protein>
<dbReference type="OrthoDB" id="9816221at2"/>
<dbReference type="GO" id="GO:0045259">
    <property type="term" value="C:proton-transporting ATP synthase complex"/>
    <property type="evidence" value="ECO:0007669"/>
    <property type="project" value="UniProtKB-KW"/>
</dbReference>
<dbReference type="PANTHER" id="PTHR11910">
    <property type="entry name" value="ATP SYNTHASE DELTA CHAIN"/>
    <property type="match status" value="1"/>
</dbReference>
<sequence length="178" mass="19713">MADMNTLARPYAKAAFEFALQQDKLVDWSQMLATLAQVTRVDTVEKLLHNPAMTTDQKAAVLLELCQEQLTEDGQNFIKALSDNRRLPLLPVIAELYEALKAEREKTVVARVTSAYELSSEQQKTLADALSKRLDLEVVIETEIDESLIGGVIIRTDDIVIDGSVRGKLAKLAEALNS</sequence>
<keyword evidence="7 8" id="KW-0066">ATP synthesis</keyword>
<evidence type="ECO:0000256" key="7">
    <source>
        <dbReference type="ARBA" id="ARBA00023310"/>
    </source>
</evidence>
<evidence type="ECO:0000313" key="9">
    <source>
        <dbReference type="EMBL" id="ODC04789.1"/>
    </source>
</evidence>
<organism evidence="9 10">
    <name type="scientific">Terasakiispira papahanaumokuakeensis</name>
    <dbReference type="NCBI Taxonomy" id="197479"/>
    <lineage>
        <taxon>Bacteria</taxon>
        <taxon>Pseudomonadati</taxon>
        <taxon>Pseudomonadota</taxon>
        <taxon>Gammaproteobacteria</taxon>
        <taxon>Oceanospirillales</taxon>
        <taxon>Terasakiispira</taxon>
    </lineage>
</organism>
<keyword evidence="2 8" id="KW-0813">Transport</keyword>
<dbReference type="HAMAP" id="MF_01416">
    <property type="entry name" value="ATP_synth_delta_bact"/>
    <property type="match status" value="1"/>
</dbReference>
<dbReference type="GO" id="GO:0046933">
    <property type="term" value="F:proton-transporting ATP synthase activity, rotational mechanism"/>
    <property type="evidence" value="ECO:0007669"/>
    <property type="project" value="UniProtKB-UniRule"/>
</dbReference>
<keyword evidence="6 8" id="KW-0139">CF(1)</keyword>
<comment type="function">
    <text evidence="8">F(1)F(0) ATP synthase produces ATP from ADP in the presence of a proton or sodium gradient. F-type ATPases consist of two structural domains, F(1) containing the extramembraneous catalytic core and F(0) containing the membrane proton channel, linked together by a central stalk and a peripheral stalk. During catalysis, ATP synthesis in the catalytic domain of F(1) is coupled via a rotary mechanism of the central stalk subunits to proton translocation.</text>
</comment>
<comment type="similarity">
    <text evidence="8">Belongs to the ATPase delta chain family.</text>
</comment>
<accession>A0A1E2VCR5</accession>
<dbReference type="EMBL" id="MDTQ01000001">
    <property type="protein sequence ID" value="ODC04789.1"/>
    <property type="molecule type" value="Genomic_DNA"/>
</dbReference>
<proteinExistence type="inferred from homology"/>
<evidence type="ECO:0000256" key="1">
    <source>
        <dbReference type="ARBA" id="ARBA00004370"/>
    </source>
</evidence>
<evidence type="ECO:0000256" key="4">
    <source>
        <dbReference type="ARBA" id="ARBA00023065"/>
    </source>
</evidence>
<dbReference type="NCBIfam" id="NF004402">
    <property type="entry name" value="PRK05758.2-2"/>
    <property type="match status" value="1"/>
</dbReference>
<dbReference type="PRINTS" id="PR00125">
    <property type="entry name" value="ATPASEDELTA"/>
</dbReference>
<comment type="subcellular location">
    <subcellularLocation>
        <location evidence="8">Cell membrane</location>
        <topology evidence="8">Peripheral membrane protein</topology>
    </subcellularLocation>
    <subcellularLocation>
        <location evidence="1">Membrane</location>
    </subcellularLocation>
</comment>
<keyword evidence="5 8" id="KW-0472">Membrane</keyword>
<keyword evidence="10" id="KW-1185">Reference proteome</keyword>
<dbReference type="SUPFAM" id="SSF47928">
    <property type="entry name" value="N-terminal domain of the delta subunit of the F1F0-ATP synthase"/>
    <property type="match status" value="1"/>
</dbReference>
<evidence type="ECO:0000256" key="5">
    <source>
        <dbReference type="ARBA" id="ARBA00023136"/>
    </source>
</evidence>
<name>A0A1E2VCR5_9GAMM</name>
<reference evidence="9 10" key="1">
    <citation type="submission" date="2016-08" db="EMBL/GenBank/DDBJ databases">
        <authorList>
            <person name="Seilhamer J.J."/>
        </authorList>
    </citation>
    <scope>NUCLEOTIDE SEQUENCE [LARGE SCALE GENOMIC DNA]</scope>
    <source>
        <strain evidence="9 10">PH27A</strain>
    </source>
</reference>
<dbReference type="STRING" id="197479.BFW38_15885"/>
<comment type="function">
    <text evidence="8">This protein is part of the stalk that links CF(0) to CF(1). It either transmits conformational changes from CF(0) to CF(1) or is implicated in proton conduction.</text>
</comment>
<keyword evidence="8" id="KW-1003">Cell membrane</keyword>
<dbReference type="InterPro" id="IPR026015">
    <property type="entry name" value="ATP_synth_OSCP/delta_N_sf"/>
</dbReference>
<dbReference type="RefSeq" id="WP_068999773.1">
    <property type="nucleotide sequence ID" value="NZ_MDTQ01000001.1"/>
</dbReference>
<evidence type="ECO:0000256" key="6">
    <source>
        <dbReference type="ARBA" id="ARBA00023196"/>
    </source>
</evidence>
<dbReference type="InterPro" id="IPR000711">
    <property type="entry name" value="ATPase_OSCP/dsu"/>
</dbReference>
<dbReference type="Gene3D" id="1.10.520.20">
    <property type="entry name" value="N-terminal domain of the delta subunit of the F1F0-ATP synthase"/>
    <property type="match status" value="1"/>
</dbReference>
<dbReference type="Pfam" id="PF00213">
    <property type="entry name" value="OSCP"/>
    <property type="match status" value="1"/>
</dbReference>
<keyword evidence="3 8" id="KW-0375">Hydrogen ion transport</keyword>
<dbReference type="GO" id="GO:0005886">
    <property type="term" value="C:plasma membrane"/>
    <property type="evidence" value="ECO:0007669"/>
    <property type="project" value="UniProtKB-SubCell"/>
</dbReference>
<gene>
    <name evidence="8" type="primary">atpH</name>
    <name evidence="9" type="ORF">BFW38_15885</name>
</gene>
<evidence type="ECO:0000256" key="2">
    <source>
        <dbReference type="ARBA" id="ARBA00022448"/>
    </source>
</evidence>
<evidence type="ECO:0000313" key="10">
    <source>
        <dbReference type="Proteomes" id="UP000094291"/>
    </source>
</evidence>
<keyword evidence="4 8" id="KW-0406">Ion transport</keyword>
<comment type="caution">
    <text evidence="9">The sequence shown here is derived from an EMBL/GenBank/DDBJ whole genome shotgun (WGS) entry which is preliminary data.</text>
</comment>
<evidence type="ECO:0000256" key="3">
    <source>
        <dbReference type="ARBA" id="ARBA00022781"/>
    </source>
</evidence>
<dbReference type="NCBIfam" id="TIGR01145">
    <property type="entry name" value="ATP_synt_delta"/>
    <property type="match status" value="1"/>
</dbReference>
<evidence type="ECO:0000256" key="8">
    <source>
        <dbReference type="HAMAP-Rule" id="MF_01416"/>
    </source>
</evidence>
<dbReference type="Proteomes" id="UP000094291">
    <property type="component" value="Unassembled WGS sequence"/>
</dbReference>